<dbReference type="PANTHER" id="PTHR33383">
    <property type="entry name" value="MEMBRANE PROTEIN INSERTION EFFICIENCY FACTOR-RELATED"/>
    <property type="match status" value="1"/>
</dbReference>
<evidence type="ECO:0000313" key="2">
    <source>
        <dbReference type="EMBL" id="MEN3931515.1"/>
    </source>
</evidence>
<evidence type="ECO:0000313" key="3">
    <source>
        <dbReference type="Proteomes" id="UP001418637"/>
    </source>
</evidence>
<keyword evidence="3" id="KW-1185">Reference proteome</keyword>
<comment type="caution">
    <text evidence="2">The sequence shown here is derived from an EMBL/GenBank/DDBJ whole genome shotgun (WGS) entry which is preliminary data.</text>
</comment>
<dbReference type="RefSeq" id="WP_346337539.1">
    <property type="nucleotide sequence ID" value="NZ_JBBYXI010000003.1"/>
</dbReference>
<evidence type="ECO:0000256" key="1">
    <source>
        <dbReference type="HAMAP-Rule" id="MF_00386"/>
    </source>
</evidence>
<keyword evidence="1" id="KW-0472">Membrane</keyword>
<dbReference type="HAMAP" id="MF_00386">
    <property type="entry name" value="UPF0161_YidD"/>
    <property type="match status" value="1"/>
</dbReference>
<reference evidence="2 3" key="1">
    <citation type="submission" date="2024-04" db="EMBL/GenBank/DDBJ databases">
        <title>A novel species isolated from cricket.</title>
        <authorList>
            <person name="Wang H.-C."/>
        </authorList>
    </citation>
    <scope>NUCLEOTIDE SEQUENCE [LARGE SCALE GENOMIC DNA]</scope>
    <source>
        <strain evidence="2 3">WL0021</strain>
    </source>
</reference>
<dbReference type="SMART" id="SM01234">
    <property type="entry name" value="Haemolytic"/>
    <property type="match status" value="1"/>
</dbReference>
<dbReference type="NCBIfam" id="TIGR00278">
    <property type="entry name" value="membrane protein insertion efficiency factor YidD"/>
    <property type="match status" value="1"/>
</dbReference>
<name>A0ABV0BL61_9HYPH</name>
<sequence>MGSVIRQAAHYAIRAYQLTLSGLIGRHCRHWPSCSSYTDEAIQKYGLWRGGWIGFARICRCGPGGTHGIDLVPDQLPQQARWFLPWRYGRWRGVNAPPPMTCEDLGTDETRPNKEQ</sequence>
<dbReference type="Pfam" id="PF01809">
    <property type="entry name" value="YidD"/>
    <property type="match status" value="1"/>
</dbReference>
<dbReference type="Proteomes" id="UP001418637">
    <property type="component" value="Unassembled WGS sequence"/>
</dbReference>
<dbReference type="EMBL" id="JBBYXI010000003">
    <property type="protein sequence ID" value="MEN3931515.1"/>
    <property type="molecule type" value="Genomic_DNA"/>
</dbReference>
<gene>
    <name evidence="2" type="primary">yidD</name>
    <name evidence="2" type="ORF">WJT86_10650</name>
</gene>
<dbReference type="InterPro" id="IPR002696">
    <property type="entry name" value="Membr_insert_effic_factor_YidD"/>
</dbReference>
<comment type="similarity">
    <text evidence="1">Belongs to the UPF0161 family.</text>
</comment>
<protein>
    <recommendedName>
        <fullName evidence="1">Putative membrane protein insertion efficiency factor</fullName>
    </recommendedName>
</protein>
<comment type="function">
    <text evidence="1">Could be involved in insertion of integral membrane proteins into the membrane.</text>
</comment>
<comment type="subcellular location">
    <subcellularLocation>
        <location evidence="1">Cell membrane</location>
        <topology evidence="1">Peripheral membrane protein</topology>
        <orientation evidence="1">Cytoplasmic side</orientation>
    </subcellularLocation>
</comment>
<keyword evidence="1" id="KW-1003">Cell membrane</keyword>
<accession>A0ABV0BL61</accession>
<organism evidence="2 3">
    <name type="scientific">Hohaiivirga grylli</name>
    <dbReference type="NCBI Taxonomy" id="3133970"/>
    <lineage>
        <taxon>Bacteria</taxon>
        <taxon>Pseudomonadati</taxon>
        <taxon>Pseudomonadota</taxon>
        <taxon>Alphaproteobacteria</taxon>
        <taxon>Hyphomicrobiales</taxon>
        <taxon>Methylobacteriaceae</taxon>
        <taxon>Hohaiivirga</taxon>
    </lineage>
</organism>
<proteinExistence type="inferred from homology"/>
<dbReference type="PANTHER" id="PTHR33383:SF1">
    <property type="entry name" value="MEMBRANE PROTEIN INSERTION EFFICIENCY FACTOR-RELATED"/>
    <property type="match status" value="1"/>
</dbReference>